<evidence type="ECO:0000259" key="1">
    <source>
        <dbReference type="Pfam" id="PF07693"/>
    </source>
</evidence>
<evidence type="ECO:0000313" key="3">
    <source>
        <dbReference type="Proteomes" id="UP001319200"/>
    </source>
</evidence>
<dbReference type="Pfam" id="PF07693">
    <property type="entry name" value="KAP_NTPase"/>
    <property type="match status" value="1"/>
</dbReference>
<proteinExistence type="predicted"/>
<organism evidence="2 3">
    <name type="scientific">Chryseosolibacter histidini</name>
    <dbReference type="NCBI Taxonomy" id="2782349"/>
    <lineage>
        <taxon>Bacteria</taxon>
        <taxon>Pseudomonadati</taxon>
        <taxon>Bacteroidota</taxon>
        <taxon>Cytophagia</taxon>
        <taxon>Cytophagales</taxon>
        <taxon>Chryseotaleaceae</taxon>
        <taxon>Chryseosolibacter</taxon>
    </lineage>
</organism>
<dbReference type="InterPro" id="IPR011646">
    <property type="entry name" value="KAP_P-loop"/>
</dbReference>
<dbReference type="Proteomes" id="UP001319200">
    <property type="component" value="Unassembled WGS sequence"/>
</dbReference>
<comment type="caution">
    <text evidence="2">The sequence shown here is derived from an EMBL/GenBank/DDBJ whole genome shotgun (WGS) entry which is preliminary data.</text>
</comment>
<gene>
    <name evidence="2" type="ORF">KK083_02155</name>
</gene>
<name>A0AAP2GH49_9BACT</name>
<protein>
    <recommendedName>
        <fullName evidence="1">KAP NTPase domain-containing protein</fullName>
    </recommendedName>
</protein>
<feature type="domain" description="KAP NTPase" evidence="1">
    <location>
        <begin position="32"/>
        <end position="234"/>
    </location>
</feature>
<dbReference type="RefSeq" id="WP_254160220.1">
    <property type="nucleotide sequence ID" value="NZ_JAHESF010000002.1"/>
</dbReference>
<keyword evidence="3" id="KW-1185">Reference proteome</keyword>
<sequence length="494" mass="57597">MINSKLEIPIDTEKARFEEFLNLLGNDRIIFSGIFGCGKTYFLRKFFDKHAKFIPIHIYPTNYSVSKNEDIFELIKYDILFELLGHSPDLDKLEVSSLNTLVYLDSADQFEIFKNFISAIPEIGKKVMSILQPLEHLITSLSKKIDAKQNELTINDAKHIKDFSDKLTKKQGHVYENDFYTQLITKLIASIKGKGHESDQADIEVVLIVDDLDRIDPEHIFRIINIFAVHFDVRDLNDDNKFGLDRIILSCDIDNVRLLFNSKYGTNTAFNGYIDKFYSREVFYFDNRKMVTEAIELIVESIQIKTKDVMPMWSNNSNDRNFLILLLKNLILSNILNLRSLTKLHNAEYFYGTFSLHRIDNRILSYQIAFFSVFQFLVHLFGGINNLVEAITKTEFRINKRSNYFLANLLLILDWRNHKFIKEGKENSEFVYSKLPSGNTYRYQIKVTWDENDNYSDFYTATTTSGGEISILDFRRAIISAIEAYAELTRDEEI</sequence>
<dbReference type="AlphaFoldDB" id="A0AAP2GH49"/>
<reference evidence="2 3" key="1">
    <citation type="submission" date="2021-05" db="EMBL/GenBank/DDBJ databases">
        <title>A Polyphasic approach of four new species of the genus Ohtaekwangia: Ohtaekwangia histidinii sp. nov., Ohtaekwangia cretensis sp. nov., Ohtaekwangia indiensis sp. nov., Ohtaekwangia reichenbachii sp. nov. from diverse environment.</title>
        <authorList>
            <person name="Octaviana S."/>
        </authorList>
    </citation>
    <scope>NUCLEOTIDE SEQUENCE [LARGE SCALE GENOMIC DNA]</scope>
    <source>
        <strain evidence="2 3">PWU4</strain>
    </source>
</reference>
<dbReference type="EMBL" id="JAHESF010000002">
    <property type="protein sequence ID" value="MBT1695661.1"/>
    <property type="molecule type" value="Genomic_DNA"/>
</dbReference>
<accession>A0AAP2GH49</accession>
<evidence type="ECO:0000313" key="2">
    <source>
        <dbReference type="EMBL" id="MBT1695661.1"/>
    </source>
</evidence>